<keyword evidence="4" id="KW-1185">Reference proteome</keyword>
<dbReference type="SUPFAM" id="SSF58113">
    <property type="entry name" value="Apolipoprotein A-I"/>
    <property type="match status" value="1"/>
</dbReference>
<feature type="signal peptide" evidence="2">
    <location>
        <begin position="1"/>
        <end position="19"/>
    </location>
</feature>
<proteinExistence type="predicted"/>
<comment type="caution">
    <text evidence="3">The sequence shown here is derived from an EMBL/GenBank/DDBJ whole genome shotgun (WGS) entry which is preliminary data.</text>
</comment>
<evidence type="ECO:0000313" key="4">
    <source>
        <dbReference type="Proteomes" id="UP000466442"/>
    </source>
</evidence>
<feature type="chain" id="PRO_5041281213" evidence="2">
    <location>
        <begin position="20"/>
        <end position="172"/>
    </location>
</feature>
<keyword evidence="1" id="KW-0175">Coiled coil</keyword>
<dbReference type="AlphaFoldDB" id="A0A6A4JLK4"/>
<gene>
    <name evidence="3" type="ORF">GE061_002263</name>
</gene>
<dbReference type="Proteomes" id="UP000466442">
    <property type="component" value="Unassembled WGS sequence"/>
</dbReference>
<feature type="coiled-coil region" evidence="1">
    <location>
        <begin position="26"/>
        <end position="168"/>
    </location>
</feature>
<evidence type="ECO:0000256" key="1">
    <source>
        <dbReference type="SAM" id="Coils"/>
    </source>
</evidence>
<dbReference type="EMBL" id="WIXP02000010">
    <property type="protein sequence ID" value="KAF6203925.1"/>
    <property type="molecule type" value="Genomic_DNA"/>
</dbReference>
<evidence type="ECO:0000256" key="2">
    <source>
        <dbReference type="SAM" id="SignalP"/>
    </source>
</evidence>
<evidence type="ECO:0000313" key="3">
    <source>
        <dbReference type="EMBL" id="KAF6203925.1"/>
    </source>
</evidence>
<sequence length="172" mass="18554">MKVFASLLVLAFVAVAASALDTSAAEAKLKEGVAKVNQAIEDAKQQIAEIKKKIEAAAGPLQKKLLEKIAAALGKQIEWLQQAKEKLEGKAPASRAAINPDSIEAKILSALDKIFKAIDQMKAKIAKITEKIQNAAGPLEEKVLTKVQEGLKKQLQKLNELKEKLQAKLPKA</sequence>
<organism evidence="3 4">
    <name type="scientific">Apolygus lucorum</name>
    <name type="common">Small green plant bug</name>
    <name type="synonym">Lygocoris lucorum</name>
    <dbReference type="NCBI Taxonomy" id="248454"/>
    <lineage>
        <taxon>Eukaryota</taxon>
        <taxon>Metazoa</taxon>
        <taxon>Ecdysozoa</taxon>
        <taxon>Arthropoda</taxon>
        <taxon>Hexapoda</taxon>
        <taxon>Insecta</taxon>
        <taxon>Pterygota</taxon>
        <taxon>Neoptera</taxon>
        <taxon>Paraneoptera</taxon>
        <taxon>Hemiptera</taxon>
        <taxon>Heteroptera</taxon>
        <taxon>Panheteroptera</taxon>
        <taxon>Cimicomorpha</taxon>
        <taxon>Miridae</taxon>
        <taxon>Mirini</taxon>
        <taxon>Apolygus</taxon>
    </lineage>
</organism>
<dbReference type="Gene3D" id="1.20.120.20">
    <property type="entry name" value="Apolipoprotein"/>
    <property type="match status" value="1"/>
</dbReference>
<keyword evidence="2" id="KW-0732">Signal</keyword>
<reference evidence="3" key="1">
    <citation type="journal article" date="2021" name="Mol. Ecol. Resour.">
        <title>Apolygus lucorum genome provides insights into omnivorousness and mesophyll feeding.</title>
        <authorList>
            <person name="Liu Y."/>
            <person name="Liu H."/>
            <person name="Wang H."/>
            <person name="Huang T."/>
            <person name="Liu B."/>
            <person name="Yang B."/>
            <person name="Yin L."/>
            <person name="Li B."/>
            <person name="Zhang Y."/>
            <person name="Zhang S."/>
            <person name="Jiang F."/>
            <person name="Zhang X."/>
            <person name="Ren Y."/>
            <person name="Wang B."/>
            <person name="Wang S."/>
            <person name="Lu Y."/>
            <person name="Wu K."/>
            <person name="Fan W."/>
            <person name="Wang G."/>
        </authorList>
    </citation>
    <scope>NUCLEOTIDE SEQUENCE</scope>
    <source>
        <strain evidence="3">12Hb</strain>
    </source>
</reference>
<name>A0A6A4JLK4_APOLU</name>
<protein>
    <submittedName>
        <fullName evidence="3">Uncharacterized protein</fullName>
    </submittedName>
</protein>
<accession>A0A6A4JLK4</accession>